<feature type="region of interest" description="Disordered" evidence="1">
    <location>
        <begin position="346"/>
        <end position="393"/>
    </location>
</feature>
<evidence type="ECO:0000256" key="1">
    <source>
        <dbReference type="SAM" id="MobiDB-lite"/>
    </source>
</evidence>
<dbReference type="InterPro" id="IPR011333">
    <property type="entry name" value="SKP1/BTB/POZ_sf"/>
</dbReference>
<proteinExistence type="predicted"/>
<dbReference type="PANTHER" id="PTHR47843">
    <property type="entry name" value="BTB DOMAIN-CONTAINING PROTEIN-RELATED"/>
    <property type="match status" value="1"/>
</dbReference>
<dbReference type="AlphaFoldDB" id="A0AAN7AZ02"/>
<dbReference type="Proteomes" id="UP001303160">
    <property type="component" value="Unassembled WGS sequence"/>
</dbReference>
<evidence type="ECO:0000313" key="2">
    <source>
        <dbReference type="EMBL" id="KAK4204803.1"/>
    </source>
</evidence>
<sequence length="393" mass="42971">MANLFNASWLAGRMVTIYVGPTNQPWNVHEKLLIENSPFFARALEALRREQDKVNEQRTDGPAGTPGAYNHGYGPALGSPFGQQSAGLANTPPALIPENKSGCVCLVDVDPKLFNMFLRWGYGTAFALSGNTRSFRFPRPVDSISEGEDPMNVATVRDYLGVYVLGYKFETEALRNACIDVLYDYFGPASDDHYCLKMEDVAFIFANTPEEAPMRRFLVAHLLFYVFSRNRRGVSIPEEWGTVLEKGDFGISWTLVRMLGDWNWAIGSNVPVMIIKPRNEFHDKTPAQLARMRMLAGLPGRAGALGVELGEGGSNPVMIKREESAVVIGGQSSGIGEVATAVDVLQGSEEGRGGSGREDTPGRSTGFGPIRTARRGRMGGSRGDHPTSPYQLD</sequence>
<dbReference type="Gene3D" id="3.30.710.10">
    <property type="entry name" value="Potassium Channel Kv1.1, Chain A"/>
    <property type="match status" value="1"/>
</dbReference>
<reference evidence="2" key="1">
    <citation type="journal article" date="2023" name="Mol. Phylogenet. Evol.">
        <title>Genome-scale phylogeny and comparative genomics of the fungal order Sordariales.</title>
        <authorList>
            <person name="Hensen N."/>
            <person name="Bonometti L."/>
            <person name="Westerberg I."/>
            <person name="Brannstrom I.O."/>
            <person name="Guillou S."/>
            <person name="Cros-Aarteil S."/>
            <person name="Calhoun S."/>
            <person name="Haridas S."/>
            <person name="Kuo A."/>
            <person name="Mondo S."/>
            <person name="Pangilinan J."/>
            <person name="Riley R."/>
            <person name="LaButti K."/>
            <person name="Andreopoulos B."/>
            <person name="Lipzen A."/>
            <person name="Chen C."/>
            <person name="Yan M."/>
            <person name="Daum C."/>
            <person name="Ng V."/>
            <person name="Clum A."/>
            <person name="Steindorff A."/>
            <person name="Ohm R.A."/>
            <person name="Martin F."/>
            <person name="Silar P."/>
            <person name="Natvig D.O."/>
            <person name="Lalanne C."/>
            <person name="Gautier V."/>
            <person name="Ament-Velasquez S.L."/>
            <person name="Kruys A."/>
            <person name="Hutchinson M.I."/>
            <person name="Powell A.J."/>
            <person name="Barry K."/>
            <person name="Miller A.N."/>
            <person name="Grigoriev I.V."/>
            <person name="Debuchy R."/>
            <person name="Gladieux P."/>
            <person name="Hiltunen Thoren M."/>
            <person name="Johannesson H."/>
        </authorList>
    </citation>
    <scope>NUCLEOTIDE SEQUENCE</scope>
    <source>
        <strain evidence="2">CBS 315.58</strain>
    </source>
</reference>
<protein>
    <recommendedName>
        <fullName evidence="4">BTB domain-containing protein</fullName>
    </recommendedName>
</protein>
<feature type="compositionally biased region" description="Basic and acidic residues" evidence="1">
    <location>
        <begin position="349"/>
        <end position="361"/>
    </location>
</feature>
<reference evidence="2" key="2">
    <citation type="submission" date="2023-05" db="EMBL/GenBank/DDBJ databases">
        <authorList>
            <consortium name="Lawrence Berkeley National Laboratory"/>
            <person name="Steindorff A."/>
            <person name="Hensen N."/>
            <person name="Bonometti L."/>
            <person name="Westerberg I."/>
            <person name="Brannstrom I.O."/>
            <person name="Guillou S."/>
            <person name="Cros-Aarteil S."/>
            <person name="Calhoun S."/>
            <person name="Haridas S."/>
            <person name="Kuo A."/>
            <person name="Mondo S."/>
            <person name="Pangilinan J."/>
            <person name="Riley R."/>
            <person name="Labutti K."/>
            <person name="Andreopoulos B."/>
            <person name="Lipzen A."/>
            <person name="Chen C."/>
            <person name="Yanf M."/>
            <person name="Daum C."/>
            <person name="Ng V."/>
            <person name="Clum A."/>
            <person name="Ohm R."/>
            <person name="Martin F."/>
            <person name="Silar P."/>
            <person name="Natvig D."/>
            <person name="Lalanne C."/>
            <person name="Gautier V."/>
            <person name="Ament-Velasquez S.L."/>
            <person name="Kruys A."/>
            <person name="Hutchinson M.I."/>
            <person name="Powell A.J."/>
            <person name="Barry K."/>
            <person name="Miller A.N."/>
            <person name="Grigoriev I.V."/>
            <person name="Debuchy R."/>
            <person name="Gladieux P."/>
            <person name="Thoren M.H."/>
            <person name="Johannesson H."/>
        </authorList>
    </citation>
    <scope>NUCLEOTIDE SEQUENCE</scope>
    <source>
        <strain evidence="2">CBS 315.58</strain>
    </source>
</reference>
<gene>
    <name evidence="2" type="ORF">QBC40DRAFT_336701</name>
</gene>
<name>A0AAN7AZ02_9PEZI</name>
<keyword evidence="3" id="KW-1185">Reference proteome</keyword>
<comment type="caution">
    <text evidence="2">The sequence shown here is derived from an EMBL/GenBank/DDBJ whole genome shotgun (WGS) entry which is preliminary data.</text>
</comment>
<evidence type="ECO:0008006" key="4">
    <source>
        <dbReference type="Google" id="ProtNLM"/>
    </source>
</evidence>
<organism evidence="2 3">
    <name type="scientific">Triangularia verruculosa</name>
    <dbReference type="NCBI Taxonomy" id="2587418"/>
    <lineage>
        <taxon>Eukaryota</taxon>
        <taxon>Fungi</taxon>
        <taxon>Dikarya</taxon>
        <taxon>Ascomycota</taxon>
        <taxon>Pezizomycotina</taxon>
        <taxon>Sordariomycetes</taxon>
        <taxon>Sordariomycetidae</taxon>
        <taxon>Sordariales</taxon>
        <taxon>Podosporaceae</taxon>
        <taxon>Triangularia</taxon>
    </lineage>
</organism>
<accession>A0AAN7AZ02</accession>
<evidence type="ECO:0000313" key="3">
    <source>
        <dbReference type="Proteomes" id="UP001303160"/>
    </source>
</evidence>
<dbReference type="PANTHER" id="PTHR47843:SF2">
    <property type="entry name" value="BTB DOMAIN-CONTAINING PROTEIN"/>
    <property type="match status" value="1"/>
</dbReference>
<dbReference type="EMBL" id="MU863880">
    <property type="protein sequence ID" value="KAK4204803.1"/>
    <property type="molecule type" value="Genomic_DNA"/>
</dbReference>